<dbReference type="GO" id="GO:0003677">
    <property type="term" value="F:DNA binding"/>
    <property type="evidence" value="ECO:0007669"/>
    <property type="project" value="UniProtKB-KW"/>
</dbReference>
<dbReference type="HOGENOM" id="CLU_049825_0_0_1"/>
<feature type="compositionally biased region" description="Basic and acidic residues" evidence="6">
    <location>
        <begin position="231"/>
        <end position="242"/>
    </location>
</feature>
<evidence type="ECO:0000256" key="3">
    <source>
        <dbReference type="ARBA" id="ARBA00023125"/>
    </source>
</evidence>
<dbReference type="PANTHER" id="PTHR33729:SF2">
    <property type="entry name" value="METHYL-CPG BINDING DOMAIN CONTAINING PROTEIN, EXPRESSED"/>
    <property type="match status" value="1"/>
</dbReference>
<dbReference type="PANTHER" id="PTHR33729">
    <property type="entry name" value="METHYL-CPG BINDING DOMAIN CONTAINING PROTEIN, EXPRESSED"/>
    <property type="match status" value="1"/>
</dbReference>
<dbReference type="Pfam" id="PF01429">
    <property type="entry name" value="MBD"/>
    <property type="match status" value="1"/>
</dbReference>
<sequence>MATAGDEQQQAVAPAAEVTEAAAKEVVSVEMPAPQGWAKKFTPQRGGRFEIVFVSPTGEEIKNKRQLSQYLKAHPGGPASSEFDWGTGDTPRRSARISEKVKAFDSPEGEKIPKRSRNSSGRKGKQEKKEATENEEAKDAEADKEAPSEDAAKETPSEDAAKETDMETKPAEEPKEPPSEDAAKDTDVEMKTTEDASKTADADAPAPAPAETEKEDAKPAESEAAPPAPSEGEKKEDAKPAEPEAAAPPPSSNPTENAVAAPTEPAATKAAAPVENSADKGPHQDSQPPAAAAATKESSPVNNGQLPAGASAVKCT</sequence>
<dbReference type="GO" id="GO:0005634">
    <property type="term" value="C:nucleus"/>
    <property type="evidence" value="ECO:0007669"/>
    <property type="project" value="UniProtKB-SubCell"/>
</dbReference>
<keyword evidence="4" id="KW-0804">Transcription</keyword>
<dbReference type="eggNOG" id="ENOG502RYIM">
    <property type="taxonomic scope" value="Eukaryota"/>
</dbReference>
<dbReference type="Proteomes" id="UP000026962">
    <property type="component" value="Chromosome 12"/>
</dbReference>
<feature type="domain" description="MBD" evidence="7">
    <location>
        <begin position="23"/>
        <end position="90"/>
    </location>
</feature>
<dbReference type="Gramene" id="OPUNC12G17310.1">
    <property type="protein sequence ID" value="OPUNC12G17310.1"/>
    <property type="gene ID" value="OPUNC12G17310"/>
</dbReference>
<keyword evidence="9" id="KW-1185">Reference proteome</keyword>
<feature type="compositionally biased region" description="Basic and acidic residues" evidence="6">
    <location>
        <begin position="127"/>
        <end position="201"/>
    </location>
</feature>
<keyword evidence="3" id="KW-0238">DNA-binding</keyword>
<evidence type="ECO:0000256" key="1">
    <source>
        <dbReference type="ARBA" id="ARBA00004123"/>
    </source>
</evidence>
<name>A0A0E0MPQ1_ORYPU</name>
<dbReference type="PROSITE" id="PS50982">
    <property type="entry name" value="MBD"/>
    <property type="match status" value="1"/>
</dbReference>
<dbReference type="InterPro" id="IPR001739">
    <property type="entry name" value="Methyl_CpG_DNA-bd"/>
</dbReference>
<evidence type="ECO:0000256" key="5">
    <source>
        <dbReference type="ARBA" id="ARBA00023242"/>
    </source>
</evidence>
<dbReference type="InterPro" id="IPR039622">
    <property type="entry name" value="MBD10/11"/>
</dbReference>
<dbReference type="OMA" id="IMFVAPT"/>
<feature type="compositionally biased region" description="Basic residues" evidence="6">
    <location>
        <begin position="114"/>
        <end position="126"/>
    </location>
</feature>
<dbReference type="EnsemblPlants" id="OPUNC12G17310.1">
    <property type="protein sequence ID" value="OPUNC12G17310.1"/>
    <property type="gene ID" value="OPUNC12G17310"/>
</dbReference>
<dbReference type="AlphaFoldDB" id="A0A0E0MPQ1"/>
<dbReference type="SUPFAM" id="SSF54171">
    <property type="entry name" value="DNA-binding domain"/>
    <property type="match status" value="1"/>
</dbReference>
<evidence type="ECO:0000259" key="7">
    <source>
        <dbReference type="PROSITE" id="PS50982"/>
    </source>
</evidence>
<dbReference type="Gene3D" id="3.30.890.10">
    <property type="entry name" value="Methyl-cpg-binding Protein 2, Chain A"/>
    <property type="match status" value="1"/>
</dbReference>
<reference evidence="8" key="2">
    <citation type="submission" date="2018-05" db="EMBL/GenBank/DDBJ databases">
        <title>OpunRS2 (Oryza punctata Reference Sequence Version 2).</title>
        <authorList>
            <person name="Zhang J."/>
            <person name="Kudrna D."/>
            <person name="Lee S."/>
            <person name="Talag J."/>
            <person name="Welchert J."/>
            <person name="Wing R.A."/>
        </authorList>
    </citation>
    <scope>NUCLEOTIDE SEQUENCE [LARGE SCALE GENOMIC DNA]</scope>
</reference>
<organism evidence="8">
    <name type="scientific">Oryza punctata</name>
    <name type="common">Red rice</name>
    <dbReference type="NCBI Taxonomy" id="4537"/>
    <lineage>
        <taxon>Eukaryota</taxon>
        <taxon>Viridiplantae</taxon>
        <taxon>Streptophyta</taxon>
        <taxon>Embryophyta</taxon>
        <taxon>Tracheophyta</taxon>
        <taxon>Spermatophyta</taxon>
        <taxon>Magnoliopsida</taxon>
        <taxon>Liliopsida</taxon>
        <taxon>Poales</taxon>
        <taxon>Poaceae</taxon>
        <taxon>BOP clade</taxon>
        <taxon>Oryzoideae</taxon>
        <taxon>Oryzeae</taxon>
        <taxon>Oryzinae</taxon>
        <taxon>Oryza</taxon>
    </lineage>
</organism>
<keyword evidence="2" id="KW-0805">Transcription regulation</keyword>
<feature type="compositionally biased region" description="Basic and acidic residues" evidence="6">
    <location>
        <begin position="90"/>
        <end position="113"/>
    </location>
</feature>
<evidence type="ECO:0000256" key="4">
    <source>
        <dbReference type="ARBA" id="ARBA00023163"/>
    </source>
</evidence>
<comment type="subcellular location">
    <subcellularLocation>
        <location evidence="1">Nucleus</location>
    </subcellularLocation>
</comment>
<feature type="region of interest" description="Disordered" evidence="6">
    <location>
        <begin position="70"/>
        <end position="316"/>
    </location>
</feature>
<keyword evidence="5" id="KW-0539">Nucleus</keyword>
<feature type="compositionally biased region" description="Polar residues" evidence="6">
    <location>
        <begin position="296"/>
        <end position="305"/>
    </location>
</feature>
<proteinExistence type="predicted"/>
<dbReference type="InterPro" id="IPR016177">
    <property type="entry name" value="DNA-bd_dom_sf"/>
</dbReference>
<feature type="compositionally biased region" description="Low complexity" evidence="6">
    <location>
        <begin position="254"/>
        <end position="276"/>
    </location>
</feature>
<dbReference type="STRING" id="4537.A0A0E0MPQ1"/>
<evidence type="ECO:0000313" key="9">
    <source>
        <dbReference type="Proteomes" id="UP000026962"/>
    </source>
</evidence>
<evidence type="ECO:0000313" key="8">
    <source>
        <dbReference type="EnsemblPlants" id="OPUNC12G17310.1"/>
    </source>
</evidence>
<reference evidence="8" key="1">
    <citation type="submission" date="2015-04" db="UniProtKB">
        <authorList>
            <consortium name="EnsemblPlants"/>
        </authorList>
    </citation>
    <scope>IDENTIFICATION</scope>
</reference>
<feature type="compositionally biased region" description="Basic and acidic residues" evidence="6">
    <location>
        <begin position="211"/>
        <end position="221"/>
    </location>
</feature>
<protein>
    <recommendedName>
        <fullName evidence="7">MBD domain-containing protein</fullName>
    </recommendedName>
</protein>
<accession>A0A0E0MPQ1</accession>
<evidence type="ECO:0000256" key="6">
    <source>
        <dbReference type="SAM" id="MobiDB-lite"/>
    </source>
</evidence>
<evidence type="ECO:0000256" key="2">
    <source>
        <dbReference type="ARBA" id="ARBA00023015"/>
    </source>
</evidence>